<dbReference type="AlphaFoldDB" id="A0A2A2L4S1"/>
<evidence type="ECO:0008006" key="4">
    <source>
        <dbReference type="Google" id="ProtNLM"/>
    </source>
</evidence>
<evidence type="ECO:0000313" key="2">
    <source>
        <dbReference type="EMBL" id="PAV81182.1"/>
    </source>
</evidence>
<comment type="caution">
    <text evidence="2">The sequence shown here is derived from an EMBL/GenBank/DDBJ whole genome shotgun (WGS) entry which is preliminary data.</text>
</comment>
<feature type="transmembrane region" description="Helical" evidence="1">
    <location>
        <begin position="21"/>
        <end position="48"/>
    </location>
</feature>
<proteinExistence type="predicted"/>
<name>A0A2A2L4S1_9BILA</name>
<dbReference type="Gene3D" id="1.20.1250.20">
    <property type="entry name" value="MFS general substrate transporter like domains"/>
    <property type="match status" value="3"/>
</dbReference>
<feature type="transmembrane region" description="Helical" evidence="1">
    <location>
        <begin position="323"/>
        <end position="343"/>
    </location>
</feature>
<feature type="transmembrane region" description="Helical" evidence="1">
    <location>
        <begin position="200"/>
        <end position="221"/>
    </location>
</feature>
<dbReference type="OrthoDB" id="2985014at2759"/>
<sequence length="576" mass="64845">MNGRQIATNNTQQTGCLSARVRYIILFLGSACISSIASNMVVLNFTYICMGTKPNMSDPDVELGPYDYTEKTKSYFNWAMAVGTLVAAWPFHWFYQKYGARYVFFLAGMISTIATGALPLCADLGFWAMIATRFFQVRKYKNFREIERQLLFGGKFRHGGVCVYASFYTISFKFHSRLSLTTGLRPPSVTPSFSSRQIEIFQGVSFGADFAAIGLIVVHWASLKQHGLFISLLSSFSQISVIFTMPVAGHLCESSFGWRSAFYVHAVISGTLFCVWFYYYRNTPLKHPNMTDIELEKIHRDKGSVKEKEPVPVKAIMTNPVMWAVWISAFGELMMSQFIVLYGPTYLKEILDYPVTHAGYFVAIPRALHLVFKIVSGLCSDRIKFLSEKVKMCIFNTIALTISGIFFLILGYIPKEHKYYALAAILTIECSTGFICGGFYKCATLVARQHSHFVLSQIQFIKCVSLFIEPLLVFLICTQGTLAEWRIVFIIHGVLLIGGNIIFCWFATGKPAAFTYSPTSNGSEMDPVDEQQQRCPICVNWEKSCTNCANSAPTPAPLPISARDENTFDFPYPFKN</sequence>
<gene>
    <name evidence="2" type="ORF">WR25_14547</name>
</gene>
<organism evidence="2 3">
    <name type="scientific">Diploscapter pachys</name>
    <dbReference type="NCBI Taxonomy" id="2018661"/>
    <lineage>
        <taxon>Eukaryota</taxon>
        <taxon>Metazoa</taxon>
        <taxon>Ecdysozoa</taxon>
        <taxon>Nematoda</taxon>
        <taxon>Chromadorea</taxon>
        <taxon>Rhabditida</taxon>
        <taxon>Rhabditina</taxon>
        <taxon>Rhabditomorpha</taxon>
        <taxon>Rhabditoidea</taxon>
        <taxon>Rhabditidae</taxon>
        <taxon>Diploscapter</taxon>
    </lineage>
</organism>
<dbReference type="STRING" id="2018661.A0A2A2L4S1"/>
<feature type="transmembrane region" description="Helical" evidence="1">
    <location>
        <begin position="393"/>
        <end position="413"/>
    </location>
</feature>
<feature type="transmembrane region" description="Helical" evidence="1">
    <location>
        <begin position="102"/>
        <end position="130"/>
    </location>
</feature>
<feature type="transmembrane region" description="Helical" evidence="1">
    <location>
        <begin position="419"/>
        <end position="440"/>
    </location>
</feature>
<protein>
    <recommendedName>
        <fullName evidence="4">Major facilitator superfamily (MFS) profile domain-containing protein</fullName>
    </recommendedName>
</protein>
<feature type="transmembrane region" description="Helical" evidence="1">
    <location>
        <begin position="355"/>
        <end position="372"/>
    </location>
</feature>
<keyword evidence="1" id="KW-0472">Membrane</keyword>
<dbReference type="Pfam" id="PF07690">
    <property type="entry name" value="MFS_1"/>
    <property type="match status" value="1"/>
</dbReference>
<dbReference type="EMBL" id="LIAE01007195">
    <property type="protein sequence ID" value="PAV81182.1"/>
    <property type="molecule type" value="Genomic_DNA"/>
</dbReference>
<dbReference type="PANTHER" id="PTHR45757">
    <property type="entry name" value="PROTEIN CBG23364-RELATED"/>
    <property type="match status" value="1"/>
</dbReference>
<evidence type="ECO:0000256" key="1">
    <source>
        <dbReference type="SAM" id="Phobius"/>
    </source>
</evidence>
<dbReference type="GO" id="GO:0016020">
    <property type="term" value="C:membrane"/>
    <property type="evidence" value="ECO:0007669"/>
    <property type="project" value="TreeGrafter"/>
</dbReference>
<feature type="transmembrane region" description="Helical" evidence="1">
    <location>
        <begin position="487"/>
        <end position="507"/>
    </location>
</feature>
<accession>A0A2A2L4S1</accession>
<dbReference type="SUPFAM" id="SSF103473">
    <property type="entry name" value="MFS general substrate transporter"/>
    <property type="match status" value="2"/>
</dbReference>
<dbReference type="InterPro" id="IPR011701">
    <property type="entry name" value="MFS"/>
</dbReference>
<feature type="transmembrane region" description="Helical" evidence="1">
    <location>
        <begin position="260"/>
        <end position="280"/>
    </location>
</feature>
<keyword evidence="3" id="KW-1185">Reference proteome</keyword>
<dbReference type="Proteomes" id="UP000218231">
    <property type="component" value="Unassembled WGS sequence"/>
</dbReference>
<keyword evidence="1" id="KW-0812">Transmembrane</keyword>
<feature type="transmembrane region" description="Helical" evidence="1">
    <location>
        <begin position="228"/>
        <end position="248"/>
    </location>
</feature>
<dbReference type="InterPro" id="IPR036259">
    <property type="entry name" value="MFS_trans_sf"/>
</dbReference>
<feature type="transmembrane region" description="Helical" evidence="1">
    <location>
        <begin position="460"/>
        <end position="481"/>
    </location>
</feature>
<keyword evidence="1" id="KW-1133">Transmembrane helix</keyword>
<feature type="transmembrane region" description="Helical" evidence="1">
    <location>
        <begin position="75"/>
        <end position="95"/>
    </location>
</feature>
<evidence type="ECO:0000313" key="3">
    <source>
        <dbReference type="Proteomes" id="UP000218231"/>
    </source>
</evidence>
<dbReference type="PANTHER" id="PTHR45757:SF2">
    <property type="entry name" value="MAJOR FACILITATOR SUPERFAMILY (MFS) PROFILE DOMAIN-CONTAINING PROTEIN"/>
    <property type="match status" value="1"/>
</dbReference>
<reference evidence="2 3" key="1">
    <citation type="journal article" date="2017" name="Curr. Biol.">
        <title>Genome architecture and evolution of a unichromosomal asexual nematode.</title>
        <authorList>
            <person name="Fradin H."/>
            <person name="Zegar C."/>
            <person name="Gutwein M."/>
            <person name="Lucas J."/>
            <person name="Kovtun M."/>
            <person name="Corcoran D."/>
            <person name="Baugh L.R."/>
            <person name="Kiontke K."/>
            <person name="Gunsalus K."/>
            <person name="Fitch D.H."/>
            <person name="Piano F."/>
        </authorList>
    </citation>
    <scope>NUCLEOTIDE SEQUENCE [LARGE SCALE GENOMIC DNA]</scope>
    <source>
        <strain evidence="2">PF1309</strain>
    </source>
</reference>
<dbReference type="GO" id="GO:0022857">
    <property type="term" value="F:transmembrane transporter activity"/>
    <property type="evidence" value="ECO:0007669"/>
    <property type="project" value="InterPro"/>
</dbReference>